<sequence>MPLAADIAAGLVLVIHVYIVLLETVLFDSRGKRAFGLTDEAAAVLKPALSNQGCYNGFLVAALAIGLFYPDPVTASAFKTFGLVCVTIAGVWGALTVKKSILFIQTVPAVVALVLGYLA</sequence>
<evidence type="ECO:0000313" key="3">
    <source>
        <dbReference type="Proteomes" id="UP000056905"/>
    </source>
</evidence>
<evidence type="ECO:0008006" key="4">
    <source>
        <dbReference type="Google" id="ProtNLM"/>
    </source>
</evidence>
<reference evidence="2 3" key="1">
    <citation type="submission" date="2015-10" db="EMBL/GenBank/DDBJ databases">
        <title>Conservation of the essential genome among Caulobacter and Brevundimonas species.</title>
        <authorList>
            <person name="Scott D."/>
            <person name="Ely B."/>
        </authorList>
    </citation>
    <scope>NUCLEOTIDE SEQUENCE [LARGE SCALE GENOMIC DNA]</scope>
    <source>
        <strain evidence="2 3">CB4</strain>
    </source>
</reference>
<keyword evidence="1" id="KW-1133">Transmembrane helix</keyword>
<organism evidence="2 3">
    <name type="scientific">Caulobacter henricii</name>
    <dbReference type="NCBI Taxonomy" id="69395"/>
    <lineage>
        <taxon>Bacteria</taxon>
        <taxon>Pseudomonadati</taxon>
        <taxon>Pseudomonadota</taxon>
        <taxon>Alphaproteobacteria</taxon>
        <taxon>Caulobacterales</taxon>
        <taxon>Caulobacteraceae</taxon>
        <taxon>Caulobacter</taxon>
    </lineage>
</organism>
<dbReference type="STRING" id="69395.AQ619_00835"/>
<protein>
    <recommendedName>
        <fullName evidence="4">Epimerase</fullName>
    </recommendedName>
</protein>
<dbReference type="InterPro" id="IPR009732">
    <property type="entry name" value="DUF1304"/>
</dbReference>
<dbReference type="KEGG" id="chq:AQ619_00835"/>
<feature type="transmembrane region" description="Helical" evidence="1">
    <location>
        <begin position="48"/>
        <end position="69"/>
    </location>
</feature>
<dbReference type="OrthoDB" id="9803832at2"/>
<dbReference type="Pfam" id="PF06993">
    <property type="entry name" value="DUF1304"/>
    <property type="match status" value="1"/>
</dbReference>
<feature type="transmembrane region" description="Helical" evidence="1">
    <location>
        <begin position="75"/>
        <end position="94"/>
    </location>
</feature>
<dbReference type="EMBL" id="CP013002">
    <property type="protein sequence ID" value="ALL12023.1"/>
    <property type="molecule type" value="Genomic_DNA"/>
</dbReference>
<feature type="transmembrane region" description="Helical" evidence="1">
    <location>
        <begin position="101"/>
        <end position="118"/>
    </location>
</feature>
<accession>A0A0P0NWS2</accession>
<dbReference type="Proteomes" id="UP000056905">
    <property type="component" value="Chromosome"/>
</dbReference>
<dbReference type="PANTHER" id="PTHR38446:SF1">
    <property type="entry name" value="BLL0914 PROTEIN"/>
    <property type="match status" value="1"/>
</dbReference>
<keyword evidence="1" id="KW-0812">Transmembrane</keyword>
<proteinExistence type="predicted"/>
<evidence type="ECO:0000256" key="1">
    <source>
        <dbReference type="SAM" id="Phobius"/>
    </source>
</evidence>
<dbReference type="AlphaFoldDB" id="A0A0P0NWS2"/>
<keyword evidence="3" id="KW-1185">Reference proteome</keyword>
<keyword evidence="1" id="KW-0472">Membrane</keyword>
<name>A0A0P0NWS2_9CAUL</name>
<gene>
    <name evidence="2" type="ORF">AQ619_00835</name>
</gene>
<dbReference type="RefSeq" id="WP_062142917.1">
    <property type="nucleotide sequence ID" value="NZ_CP013002.1"/>
</dbReference>
<dbReference type="PANTHER" id="PTHR38446">
    <property type="entry name" value="BLL0914 PROTEIN"/>
    <property type="match status" value="1"/>
</dbReference>
<feature type="transmembrane region" description="Helical" evidence="1">
    <location>
        <begin position="6"/>
        <end position="27"/>
    </location>
</feature>
<evidence type="ECO:0000313" key="2">
    <source>
        <dbReference type="EMBL" id="ALL12023.1"/>
    </source>
</evidence>